<reference evidence="1" key="2">
    <citation type="submission" date="2016-05" db="EMBL/GenBank/DDBJ databases">
        <title>Comparative analysis highlights variable genome content of wheat rusts and divergence of the mating loci.</title>
        <authorList>
            <person name="Cuomo C.A."/>
            <person name="Bakkeren G."/>
            <person name="Szabo L."/>
            <person name="Khalil H."/>
            <person name="Joly D."/>
            <person name="Goldberg J."/>
            <person name="Young S."/>
            <person name="Zeng Q."/>
            <person name="Fellers J."/>
        </authorList>
    </citation>
    <scope>NUCLEOTIDE SEQUENCE [LARGE SCALE GENOMIC DNA]</scope>
    <source>
        <strain evidence="1">1-1 BBBD Race 1</strain>
    </source>
</reference>
<reference evidence="1" key="1">
    <citation type="submission" date="2009-11" db="EMBL/GenBank/DDBJ databases">
        <authorList>
            <consortium name="The Broad Institute Genome Sequencing Platform"/>
            <person name="Ward D."/>
            <person name="Feldgarden M."/>
            <person name="Earl A."/>
            <person name="Young S.K."/>
            <person name="Zeng Q."/>
            <person name="Koehrsen M."/>
            <person name="Alvarado L."/>
            <person name="Berlin A."/>
            <person name="Bochicchio J."/>
            <person name="Borenstein D."/>
            <person name="Chapman S.B."/>
            <person name="Chen Z."/>
            <person name="Engels R."/>
            <person name="Freedman E."/>
            <person name="Gellesch M."/>
            <person name="Goldberg J."/>
            <person name="Griggs A."/>
            <person name="Gujja S."/>
            <person name="Heilman E."/>
            <person name="Heiman D."/>
            <person name="Hepburn T."/>
            <person name="Howarth C."/>
            <person name="Jen D."/>
            <person name="Larson L."/>
            <person name="Lewis B."/>
            <person name="Mehta T."/>
            <person name="Park D."/>
            <person name="Pearson M."/>
            <person name="Roberts A."/>
            <person name="Saif S."/>
            <person name="Shea T."/>
            <person name="Shenoy N."/>
            <person name="Sisk P."/>
            <person name="Stolte C."/>
            <person name="Sykes S."/>
            <person name="Thomson T."/>
            <person name="Walk T."/>
            <person name="White J."/>
            <person name="Yandava C."/>
            <person name="Izard J."/>
            <person name="Baranova O.V."/>
            <person name="Blanton J.M."/>
            <person name="Tanner A.C."/>
            <person name="Dewhirst F.E."/>
            <person name="Haas B."/>
            <person name="Nusbaum C."/>
            <person name="Birren B."/>
        </authorList>
    </citation>
    <scope>NUCLEOTIDE SEQUENCE [LARGE SCALE GENOMIC DNA]</scope>
    <source>
        <strain evidence="1">1-1 BBBD Race 1</strain>
    </source>
</reference>
<sequence length="109" mass="11469">MNNSMVALIPDIRPGAGGDTPMANTDNMQAAWDHQGLAGLTAAEDELNAQAGKKDNLTQHFDAAEPSTCQKPKSGNRMLHAAHSNTLVKGVPLAWVLLRAACNIQLPAA</sequence>
<dbReference type="AlphaFoldDB" id="A0A0C4ELS6"/>
<protein>
    <submittedName>
        <fullName evidence="1 2">Uncharacterized protein</fullName>
    </submittedName>
</protein>
<organism evidence="1">
    <name type="scientific">Puccinia triticina (isolate 1-1 / race 1 (BBBD))</name>
    <name type="common">Brown leaf rust fungus</name>
    <dbReference type="NCBI Taxonomy" id="630390"/>
    <lineage>
        <taxon>Eukaryota</taxon>
        <taxon>Fungi</taxon>
        <taxon>Dikarya</taxon>
        <taxon>Basidiomycota</taxon>
        <taxon>Pucciniomycotina</taxon>
        <taxon>Pucciniomycetes</taxon>
        <taxon>Pucciniales</taxon>
        <taxon>Pucciniaceae</taxon>
        <taxon>Puccinia</taxon>
    </lineage>
</organism>
<dbReference type="Proteomes" id="UP000005240">
    <property type="component" value="Unassembled WGS sequence"/>
</dbReference>
<reference evidence="2 3" key="3">
    <citation type="journal article" date="2017" name="G3 (Bethesda)">
        <title>Comparative analysis highlights variable genome content of wheat rusts and divergence of the mating loci.</title>
        <authorList>
            <person name="Cuomo C.A."/>
            <person name="Bakkeren G."/>
            <person name="Khalil H.B."/>
            <person name="Panwar V."/>
            <person name="Joly D."/>
            <person name="Linning R."/>
            <person name="Sakthikumar S."/>
            <person name="Song X."/>
            <person name="Adiconis X."/>
            <person name="Fan L."/>
            <person name="Goldberg J.M."/>
            <person name="Levin J.Z."/>
            <person name="Young S."/>
            <person name="Zeng Q."/>
            <person name="Anikster Y."/>
            <person name="Bruce M."/>
            <person name="Wang M."/>
            <person name="Yin C."/>
            <person name="McCallum B."/>
            <person name="Szabo L.J."/>
            <person name="Hulbert S."/>
            <person name="Chen X."/>
            <person name="Fellers J.P."/>
        </authorList>
    </citation>
    <scope>NUCLEOTIDE SEQUENCE</scope>
    <source>
        <strain evidence="3">Isolate 1-1 / race 1 (BBBD)</strain>
        <strain evidence="2">isolate 1-1 / race 1 (BBBD)</strain>
    </source>
</reference>
<gene>
    <name evidence="1" type="ORF">PTTG_01713</name>
</gene>
<accession>A0A0C4ELS6</accession>
<evidence type="ECO:0000313" key="3">
    <source>
        <dbReference type="Proteomes" id="UP000005240"/>
    </source>
</evidence>
<dbReference type="EMBL" id="ADAS02000013">
    <property type="protein sequence ID" value="OAV97488.1"/>
    <property type="molecule type" value="Genomic_DNA"/>
</dbReference>
<evidence type="ECO:0000313" key="1">
    <source>
        <dbReference type="EMBL" id="OAV97488.1"/>
    </source>
</evidence>
<proteinExistence type="predicted"/>
<evidence type="ECO:0000313" key="2">
    <source>
        <dbReference type="EnsemblFungi" id="PTTG_01713-t43_1-p1"/>
    </source>
</evidence>
<dbReference type="VEuPathDB" id="FungiDB:PTTG_01713"/>
<name>A0A0C4ELS6_PUCT1</name>
<dbReference type="EnsemblFungi" id="PTTG_01713-t43_1">
    <property type="protein sequence ID" value="PTTG_01713-t43_1-p1"/>
    <property type="gene ID" value="PTTG_01713"/>
</dbReference>
<keyword evidence="3" id="KW-1185">Reference proteome</keyword>
<reference evidence="2" key="4">
    <citation type="submission" date="2025-05" db="UniProtKB">
        <authorList>
            <consortium name="EnsemblFungi"/>
        </authorList>
    </citation>
    <scope>IDENTIFICATION</scope>
    <source>
        <strain evidence="2">isolate 1-1 / race 1 (BBBD)</strain>
    </source>
</reference>